<evidence type="ECO:0000256" key="3">
    <source>
        <dbReference type="ARBA" id="ARBA00022602"/>
    </source>
</evidence>
<evidence type="ECO:0000256" key="2">
    <source>
        <dbReference type="ARBA" id="ARBA00010497"/>
    </source>
</evidence>
<evidence type="ECO:0000256" key="5">
    <source>
        <dbReference type="ARBA" id="ARBA00022723"/>
    </source>
</evidence>
<dbReference type="PANTHER" id="PTHR11774">
    <property type="entry name" value="GERANYLGERANYL TRANSFERASE TYPE BETA SUBUNIT"/>
    <property type="match status" value="1"/>
</dbReference>
<dbReference type="OMA" id="DSCYSHW"/>
<comment type="cofactor">
    <cofactor evidence="1">
        <name>Zn(2+)</name>
        <dbReference type="ChEBI" id="CHEBI:29105"/>
    </cofactor>
</comment>
<reference evidence="10" key="1">
    <citation type="submission" date="2015-09" db="EMBL/GenBank/DDBJ databases">
        <authorList>
            <consortium name="Pathogen Informatics"/>
        </authorList>
    </citation>
    <scope>NUCLEOTIDE SEQUENCE [LARGE SCALE GENOMIC DNA]</scope>
    <source>
        <strain evidence="10">Lake Konstanz</strain>
    </source>
</reference>
<gene>
    <name evidence="9" type="ORF">BSAL_42425</name>
</gene>
<dbReference type="Gene3D" id="1.50.10.20">
    <property type="match status" value="1"/>
</dbReference>
<dbReference type="InterPro" id="IPR001330">
    <property type="entry name" value="Prenyltrans"/>
</dbReference>
<keyword evidence="4 9" id="KW-0808">Transferase</keyword>
<keyword evidence="6" id="KW-0677">Repeat</keyword>
<dbReference type="GO" id="GO:0005965">
    <property type="term" value="C:protein farnesyltransferase complex"/>
    <property type="evidence" value="ECO:0007669"/>
    <property type="project" value="TreeGrafter"/>
</dbReference>
<dbReference type="VEuPathDB" id="TriTrypDB:BSAL_42425"/>
<keyword evidence="5" id="KW-0479">Metal-binding</keyword>
<accession>A0A0S4KLG2</accession>
<dbReference type="GO" id="GO:0004660">
    <property type="term" value="F:protein farnesyltransferase activity"/>
    <property type="evidence" value="ECO:0007669"/>
    <property type="project" value="TreeGrafter"/>
</dbReference>
<proteinExistence type="inferred from homology"/>
<evidence type="ECO:0000313" key="10">
    <source>
        <dbReference type="Proteomes" id="UP000051952"/>
    </source>
</evidence>
<evidence type="ECO:0000256" key="6">
    <source>
        <dbReference type="ARBA" id="ARBA00022737"/>
    </source>
</evidence>
<dbReference type="Proteomes" id="UP000051952">
    <property type="component" value="Unassembled WGS sequence"/>
</dbReference>
<keyword evidence="3" id="KW-0637">Prenyltransferase</keyword>
<feature type="domain" description="Prenyltransferase alpha-alpha toroid" evidence="8">
    <location>
        <begin position="35"/>
        <end position="471"/>
    </location>
</feature>
<dbReference type="PANTHER" id="PTHR11774:SF6">
    <property type="entry name" value="PROTEIN FARNESYLTRANSFERASE SUBUNIT BETA"/>
    <property type="match status" value="1"/>
</dbReference>
<dbReference type="AlphaFoldDB" id="A0A0S4KLG2"/>
<dbReference type="EMBL" id="CYKH01002148">
    <property type="protein sequence ID" value="CUI15448.1"/>
    <property type="molecule type" value="Genomic_DNA"/>
</dbReference>
<dbReference type="InterPro" id="IPR045089">
    <property type="entry name" value="PGGT1B-like"/>
</dbReference>
<evidence type="ECO:0000259" key="8">
    <source>
        <dbReference type="Pfam" id="PF00432"/>
    </source>
</evidence>
<dbReference type="OrthoDB" id="10261146at2759"/>
<dbReference type="Pfam" id="PF00432">
    <property type="entry name" value="Prenyltrans"/>
    <property type="match status" value="1"/>
</dbReference>
<dbReference type="InterPro" id="IPR008930">
    <property type="entry name" value="Terpenoid_cyclase/PrenylTrfase"/>
</dbReference>
<name>A0A0S4KLG2_BODSA</name>
<evidence type="ECO:0000313" key="9">
    <source>
        <dbReference type="EMBL" id="CUI15448.1"/>
    </source>
</evidence>
<evidence type="ECO:0000256" key="1">
    <source>
        <dbReference type="ARBA" id="ARBA00001947"/>
    </source>
</evidence>
<comment type="similarity">
    <text evidence="2">Belongs to the protein prenyltransferase subunit beta family.</text>
</comment>
<evidence type="ECO:0000256" key="7">
    <source>
        <dbReference type="ARBA" id="ARBA00022833"/>
    </source>
</evidence>
<evidence type="ECO:0000256" key="4">
    <source>
        <dbReference type="ARBA" id="ARBA00022679"/>
    </source>
</evidence>
<dbReference type="SUPFAM" id="SSF48239">
    <property type="entry name" value="Terpenoid cyclases/Protein prenyltransferases"/>
    <property type="match status" value="1"/>
</dbReference>
<dbReference type="GO" id="GO:0046872">
    <property type="term" value="F:metal ion binding"/>
    <property type="evidence" value="ECO:0007669"/>
    <property type="project" value="UniProtKB-KW"/>
</dbReference>
<sequence>MQDWVHSNNTVTCKAQVDVEALLHEFLERNCEPSFLRNKHSSFVLKNLGKLPQNIQGLHCSQPWLVYWTLQAADLLGIVPQLLQQIPADAIVEFLMKCFTAEELSTATNNSTNRNEELPLCGGFSGGPEQLPHLATTYASVMSLCILASAAAQQHFLTNLDCAALDAWFMSLRNDDGGYAMHRGGECDVRASYCVAVVASILPLPSKDTLLGEESGKFVLSCQTLEGGLSCSPVSTEAHGGYTQCGLAALLLMQQFHLLDATSMAQWLANRQLEYEGGFNGRINKLADSCYSHWIGSSHVMLSAGLSLRRSASSDNSPMCAEDIYLLDLVQLMDATTLRIPKVPEMMKVFDDVAYRRSKESAATERILSLWSTSSTVRTTFDRKGSDAESHSDASSSSSFADIAHLEEEVGSYLFNQRKLQDFVLRCCQNHNGGGLMDKPEHPNDFYHTCYAMSGVSSAQNLQYLYHVRQQAAAGGGRGDDGEETAAAGGVRTSSYVSCSLNRNWMPISPGDSNNGAVLSIDEALSSVGALKLALLRPTNPIFNITKERLVYALRHSLGKTSL</sequence>
<protein>
    <submittedName>
        <fullName evidence="9">Farnesyltransferase beta subunit, putative</fullName>
    </submittedName>
</protein>
<organism evidence="9 10">
    <name type="scientific">Bodo saltans</name>
    <name type="common">Flagellated protozoan</name>
    <dbReference type="NCBI Taxonomy" id="75058"/>
    <lineage>
        <taxon>Eukaryota</taxon>
        <taxon>Discoba</taxon>
        <taxon>Euglenozoa</taxon>
        <taxon>Kinetoplastea</taxon>
        <taxon>Metakinetoplastina</taxon>
        <taxon>Eubodonida</taxon>
        <taxon>Bodonidae</taxon>
        <taxon>Bodo</taxon>
    </lineage>
</organism>
<keyword evidence="7" id="KW-0862">Zinc</keyword>
<keyword evidence="10" id="KW-1185">Reference proteome</keyword>